<organism evidence="2 3">
    <name type="scientific">Popillia japonica</name>
    <name type="common">Japanese beetle</name>
    <dbReference type="NCBI Taxonomy" id="7064"/>
    <lineage>
        <taxon>Eukaryota</taxon>
        <taxon>Metazoa</taxon>
        <taxon>Ecdysozoa</taxon>
        <taxon>Arthropoda</taxon>
        <taxon>Hexapoda</taxon>
        <taxon>Insecta</taxon>
        <taxon>Pterygota</taxon>
        <taxon>Neoptera</taxon>
        <taxon>Endopterygota</taxon>
        <taxon>Coleoptera</taxon>
        <taxon>Polyphaga</taxon>
        <taxon>Scarabaeiformia</taxon>
        <taxon>Scarabaeidae</taxon>
        <taxon>Rutelinae</taxon>
        <taxon>Popillia</taxon>
    </lineage>
</organism>
<evidence type="ECO:0008006" key="4">
    <source>
        <dbReference type="Google" id="ProtNLM"/>
    </source>
</evidence>
<sequence length="110" mass="12398">MSNTVSIVVIFVLAAVVYVHSRSVSDNFKLWRKQQAATKRFNCEPRPRSFLASTMFEELKNDNDTTPSEAILHRCDSQSGCCHGKGVCTMLKTTPNAVAKNKEHRQLKNK</sequence>
<protein>
    <recommendedName>
        <fullName evidence="4">Secreted protein</fullName>
    </recommendedName>
</protein>
<keyword evidence="3" id="KW-1185">Reference proteome</keyword>
<evidence type="ECO:0000256" key="1">
    <source>
        <dbReference type="SAM" id="SignalP"/>
    </source>
</evidence>
<dbReference type="AlphaFoldDB" id="A0AAW1LVP0"/>
<evidence type="ECO:0000313" key="2">
    <source>
        <dbReference type="EMBL" id="KAK9737984.1"/>
    </source>
</evidence>
<gene>
    <name evidence="2" type="ORF">QE152_g10255</name>
</gene>
<name>A0AAW1LVP0_POPJA</name>
<dbReference type="Proteomes" id="UP001458880">
    <property type="component" value="Unassembled WGS sequence"/>
</dbReference>
<reference evidence="2 3" key="1">
    <citation type="journal article" date="2024" name="BMC Genomics">
        <title>De novo assembly and annotation of Popillia japonica's genome with initial clues to its potential as an invasive pest.</title>
        <authorList>
            <person name="Cucini C."/>
            <person name="Boschi S."/>
            <person name="Funari R."/>
            <person name="Cardaioli E."/>
            <person name="Iannotti N."/>
            <person name="Marturano G."/>
            <person name="Paoli F."/>
            <person name="Bruttini M."/>
            <person name="Carapelli A."/>
            <person name="Frati F."/>
            <person name="Nardi F."/>
        </authorList>
    </citation>
    <scope>NUCLEOTIDE SEQUENCE [LARGE SCALE GENOMIC DNA]</scope>
    <source>
        <strain evidence="2">DMR45628</strain>
    </source>
</reference>
<accession>A0AAW1LVP0</accession>
<comment type="caution">
    <text evidence="2">The sequence shown here is derived from an EMBL/GenBank/DDBJ whole genome shotgun (WGS) entry which is preliminary data.</text>
</comment>
<keyword evidence="1" id="KW-0732">Signal</keyword>
<feature type="signal peptide" evidence="1">
    <location>
        <begin position="1"/>
        <end position="21"/>
    </location>
</feature>
<dbReference type="EMBL" id="JASPKY010000092">
    <property type="protein sequence ID" value="KAK9737984.1"/>
    <property type="molecule type" value="Genomic_DNA"/>
</dbReference>
<proteinExistence type="predicted"/>
<evidence type="ECO:0000313" key="3">
    <source>
        <dbReference type="Proteomes" id="UP001458880"/>
    </source>
</evidence>
<feature type="chain" id="PRO_5044013486" description="Secreted protein" evidence="1">
    <location>
        <begin position="22"/>
        <end position="110"/>
    </location>
</feature>